<comment type="caution">
    <text evidence="2">The sequence shown here is derived from an EMBL/GenBank/DDBJ whole genome shotgun (WGS) entry which is preliminary data.</text>
</comment>
<evidence type="ECO:0000313" key="2">
    <source>
        <dbReference type="EMBL" id="KAG0499132.1"/>
    </source>
</evidence>
<reference evidence="2 3" key="1">
    <citation type="journal article" date="2020" name="Nat. Food">
        <title>A phased Vanilla planifolia genome enables genetic improvement of flavour and production.</title>
        <authorList>
            <person name="Hasing T."/>
            <person name="Tang H."/>
            <person name="Brym M."/>
            <person name="Khazi F."/>
            <person name="Huang T."/>
            <person name="Chambers A.H."/>
        </authorList>
    </citation>
    <scope>NUCLEOTIDE SEQUENCE [LARGE SCALE GENOMIC DNA]</scope>
    <source>
        <tissue evidence="2">Leaf</tissue>
    </source>
</reference>
<feature type="region of interest" description="Disordered" evidence="1">
    <location>
        <begin position="1"/>
        <end position="21"/>
    </location>
</feature>
<proteinExistence type="predicted"/>
<organism evidence="2 3">
    <name type="scientific">Vanilla planifolia</name>
    <name type="common">Vanilla</name>
    <dbReference type="NCBI Taxonomy" id="51239"/>
    <lineage>
        <taxon>Eukaryota</taxon>
        <taxon>Viridiplantae</taxon>
        <taxon>Streptophyta</taxon>
        <taxon>Embryophyta</taxon>
        <taxon>Tracheophyta</taxon>
        <taxon>Spermatophyta</taxon>
        <taxon>Magnoliopsida</taxon>
        <taxon>Liliopsida</taxon>
        <taxon>Asparagales</taxon>
        <taxon>Orchidaceae</taxon>
        <taxon>Vanilloideae</taxon>
        <taxon>Vanilleae</taxon>
        <taxon>Vanilla</taxon>
    </lineage>
</organism>
<evidence type="ECO:0000313" key="3">
    <source>
        <dbReference type="Proteomes" id="UP000636800"/>
    </source>
</evidence>
<accession>A0A835VHK6</accession>
<dbReference type="EMBL" id="JADCNL010000001">
    <property type="protein sequence ID" value="KAG0499132.1"/>
    <property type="molecule type" value="Genomic_DNA"/>
</dbReference>
<protein>
    <submittedName>
        <fullName evidence="2">Uncharacterized protein</fullName>
    </submittedName>
</protein>
<dbReference type="OrthoDB" id="342024at2759"/>
<dbReference type="Proteomes" id="UP000636800">
    <property type="component" value="Chromosome 1"/>
</dbReference>
<gene>
    <name evidence="2" type="ORF">HPP92_003823</name>
</gene>
<evidence type="ECO:0000256" key="1">
    <source>
        <dbReference type="SAM" id="MobiDB-lite"/>
    </source>
</evidence>
<keyword evidence="3" id="KW-1185">Reference proteome</keyword>
<sequence length="131" mass="14721">MAENERKAKKGVPETSGGPGQTGKVAAYVHWWSDGSGCPSDLREEAGVWRLAHRKWEPAVRLGMEYVPTFKHCSHRHRHACLSSGAYARACACFFATNKFVVTCAQHMTRKMRLGTQKMCMVMWLAAQRHA</sequence>
<dbReference type="AlphaFoldDB" id="A0A835VHK6"/>
<name>A0A835VHK6_VANPL</name>